<evidence type="ECO:0000256" key="2">
    <source>
        <dbReference type="ARBA" id="ARBA00022603"/>
    </source>
</evidence>
<dbReference type="InterPro" id="IPR012327">
    <property type="entry name" value="MeTrfase_D12"/>
</dbReference>
<dbReference type="PRINTS" id="PR00505">
    <property type="entry name" value="D12N6MTFRASE"/>
</dbReference>
<dbReference type="RefSeq" id="WP_078931887.1">
    <property type="nucleotide sequence ID" value="NZ_FUXC01000021.1"/>
</dbReference>
<evidence type="ECO:0000256" key="4">
    <source>
        <dbReference type="ARBA" id="ARBA00022691"/>
    </source>
</evidence>
<keyword evidence="3 7" id="KW-0808">Transferase</keyword>
<name>A0A1T4QYG6_9SPIR</name>
<dbReference type="InterPro" id="IPR029063">
    <property type="entry name" value="SAM-dependent_MTases_sf"/>
</dbReference>
<dbReference type="GO" id="GO:0009007">
    <property type="term" value="F:site-specific DNA-methyltransferase (adenine-specific) activity"/>
    <property type="evidence" value="ECO:0007669"/>
    <property type="project" value="UniProtKB-EC"/>
</dbReference>
<dbReference type="GeneID" id="303368375"/>
<dbReference type="Proteomes" id="UP000190395">
    <property type="component" value="Unassembled WGS sequence"/>
</dbReference>
<dbReference type="GO" id="GO:0009307">
    <property type="term" value="P:DNA restriction-modification system"/>
    <property type="evidence" value="ECO:0007669"/>
    <property type="project" value="InterPro"/>
</dbReference>
<sequence length="355" mass="41447">MRYIGNKENILDKIYSILKENNISGKTFFDFFSGTANVSKFFKEKNYQIFSSDILYLSYCLQKAYIENNESPKFDKLIEIIPKNEFDNLFASPLETVVSYLNSIKGVEGFIYKNYTPTGTENLPRQRMYFIDENGKRIDAIRLKIEDWKNKSLISENEYFILLACLIETIGFYSNVAGVYAAFHKSWDPRALKPLTMRTIQILNNNQENIVYNDDSMNLLDKIDVDILYLDPPYNERQYAPNYHILETIAKYDAPELRGVTGMRDYANQKSRFCNPNTALEDLDKIAKNAKYKNLVLSYNSEGIMPSDRIIETLNQYGTVKLEQFEYARFKSNNNGLARTKKTVYEQLYILKREV</sequence>
<feature type="transmembrane region" description="Helical" evidence="6">
    <location>
        <begin position="159"/>
        <end position="183"/>
    </location>
</feature>
<dbReference type="GO" id="GO:0032259">
    <property type="term" value="P:methylation"/>
    <property type="evidence" value="ECO:0007669"/>
    <property type="project" value="UniProtKB-KW"/>
</dbReference>
<dbReference type="EC" id="2.1.1.72" evidence="1"/>
<organism evidence="7 8">
    <name type="scientific">Treponema berlinense</name>
    <dbReference type="NCBI Taxonomy" id="225004"/>
    <lineage>
        <taxon>Bacteria</taxon>
        <taxon>Pseudomonadati</taxon>
        <taxon>Spirochaetota</taxon>
        <taxon>Spirochaetia</taxon>
        <taxon>Spirochaetales</taxon>
        <taxon>Treponemataceae</taxon>
        <taxon>Treponema</taxon>
    </lineage>
</organism>
<comment type="catalytic activity">
    <reaction evidence="5">
        <text>a 2'-deoxyadenosine in DNA + S-adenosyl-L-methionine = an N(6)-methyl-2'-deoxyadenosine in DNA + S-adenosyl-L-homocysteine + H(+)</text>
        <dbReference type="Rhea" id="RHEA:15197"/>
        <dbReference type="Rhea" id="RHEA-COMP:12418"/>
        <dbReference type="Rhea" id="RHEA-COMP:12419"/>
        <dbReference type="ChEBI" id="CHEBI:15378"/>
        <dbReference type="ChEBI" id="CHEBI:57856"/>
        <dbReference type="ChEBI" id="CHEBI:59789"/>
        <dbReference type="ChEBI" id="CHEBI:90615"/>
        <dbReference type="ChEBI" id="CHEBI:90616"/>
        <dbReference type="EC" id="2.1.1.72"/>
    </reaction>
</comment>
<proteinExistence type="predicted"/>
<keyword evidence="2 7" id="KW-0489">Methyltransferase</keyword>
<dbReference type="PROSITE" id="PS00092">
    <property type="entry name" value="N6_MTASE"/>
    <property type="match status" value="1"/>
</dbReference>
<keyword evidence="6" id="KW-1133">Transmembrane helix</keyword>
<dbReference type="SUPFAM" id="SSF53335">
    <property type="entry name" value="S-adenosyl-L-methionine-dependent methyltransferases"/>
    <property type="match status" value="1"/>
</dbReference>
<gene>
    <name evidence="7" type="ORF">SAMN02745152_02173</name>
</gene>
<dbReference type="EMBL" id="FUXC01000021">
    <property type="protein sequence ID" value="SKA08852.1"/>
    <property type="molecule type" value="Genomic_DNA"/>
</dbReference>
<dbReference type="OrthoDB" id="9805629at2"/>
<dbReference type="Pfam" id="PF02086">
    <property type="entry name" value="MethyltransfD12"/>
    <property type="match status" value="1"/>
</dbReference>
<dbReference type="AlphaFoldDB" id="A0A1T4QYG6"/>
<dbReference type="InterPro" id="IPR002052">
    <property type="entry name" value="DNA_methylase_N6_adenine_CS"/>
</dbReference>
<evidence type="ECO:0000256" key="6">
    <source>
        <dbReference type="SAM" id="Phobius"/>
    </source>
</evidence>
<evidence type="ECO:0000313" key="7">
    <source>
        <dbReference type="EMBL" id="SKA08852.1"/>
    </source>
</evidence>
<accession>A0A1T4QYG6</accession>
<reference evidence="7 8" key="1">
    <citation type="submission" date="2017-02" db="EMBL/GenBank/DDBJ databases">
        <authorList>
            <person name="Peterson S.W."/>
        </authorList>
    </citation>
    <scope>NUCLEOTIDE SEQUENCE [LARGE SCALE GENOMIC DNA]</scope>
    <source>
        <strain evidence="7 8">ATCC BAA-909</strain>
    </source>
</reference>
<evidence type="ECO:0000256" key="3">
    <source>
        <dbReference type="ARBA" id="ARBA00022679"/>
    </source>
</evidence>
<dbReference type="STRING" id="225004.SAMN02745152_02173"/>
<keyword evidence="6" id="KW-0812">Transmembrane</keyword>
<evidence type="ECO:0000313" key="8">
    <source>
        <dbReference type="Proteomes" id="UP000190395"/>
    </source>
</evidence>
<keyword evidence="8" id="KW-1185">Reference proteome</keyword>
<evidence type="ECO:0000256" key="1">
    <source>
        <dbReference type="ARBA" id="ARBA00011900"/>
    </source>
</evidence>
<keyword evidence="6" id="KW-0472">Membrane</keyword>
<evidence type="ECO:0000256" key="5">
    <source>
        <dbReference type="ARBA" id="ARBA00047942"/>
    </source>
</evidence>
<dbReference type="GO" id="GO:0003676">
    <property type="term" value="F:nucleic acid binding"/>
    <property type="evidence" value="ECO:0007669"/>
    <property type="project" value="InterPro"/>
</dbReference>
<protein>
    <recommendedName>
        <fullName evidence="1">site-specific DNA-methyltransferase (adenine-specific)</fullName>
        <ecNumber evidence="1">2.1.1.72</ecNumber>
    </recommendedName>
</protein>
<keyword evidence="4" id="KW-0949">S-adenosyl-L-methionine</keyword>